<feature type="compositionally biased region" description="Basic and acidic residues" evidence="1">
    <location>
        <begin position="1"/>
        <end position="17"/>
    </location>
</feature>
<protein>
    <submittedName>
        <fullName evidence="2">Uncharacterized protein</fullName>
    </submittedName>
</protein>
<accession>A0A1I6PTM9</accession>
<keyword evidence="3" id="KW-1185">Reference proteome</keyword>
<dbReference type="RefSeq" id="WP_176391853.1">
    <property type="nucleotide sequence ID" value="NZ_FPAA01000002.1"/>
</dbReference>
<evidence type="ECO:0000256" key="1">
    <source>
        <dbReference type="SAM" id="MobiDB-lite"/>
    </source>
</evidence>
<feature type="region of interest" description="Disordered" evidence="1">
    <location>
        <begin position="1"/>
        <end position="48"/>
    </location>
</feature>
<dbReference type="AlphaFoldDB" id="A0A1I6PTM9"/>
<evidence type="ECO:0000313" key="3">
    <source>
        <dbReference type="Proteomes" id="UP000198660"/>
    </source>
</evidence>
<organism evidence="2 3">
    <name type="scientific">Marininema halotolerans</name>
    <dbReference type="NCBI Taxonomy" id="1155944"/>
    <lineage>
        <taxon>Bacteria</taxon>
        <taxon>Bacillati</taxon>
        <taxon>Bacillota</taxon>
        <taxon>Bacilli</taxon>
        <taxon>Bacillales</taxon>
        <taxon>Thermoactinomycetaceae</taxon>
        <taxon>Marininema</taxon>
    </lineage>
</organism>
<dbReference type="EMBL" id="FPAA01000002">
    <property type="protein sequence ID" value="SFS43579.1"/>
    <property type="molecule type" value="Genomic_DNA"/>
</dbReference>
<feature type="compositionally biased region" description="Basic and acidic residues" evidence="1">
    <location>
        <begin position="33"/>
        <end position="48"/>
    </location>
</feature>
<reference evidence="3" key="1">
    <citation type="submission" date="2016-10" db="EMBL/GenBank/DDBJ databases">
        <authorList>
            <person name="Varghese N."/>
            <person name="Submissions S."/>
        </authorList>
    </citation>
    <scope>NUCLEOTIDE SEQUENCE [LARGE SCALE GENOMIC DNA]</scope>
    <source>
        <strain evidence="3">DSM 45789</strain>
    </source>
</reference>
<name>A0A1I6PTM9_9BACL</name>
<gene>
    <name evidence="2" type="ORF">SAMN05444972_102125</name>
</gene>
<evidence type="ECO:0000313" key="2">
    <source>
        <dbReference type="EMBL" id="SFS43579.1"/>
    </source>
</evidence>
<proteinExistence type="predicted"/>
<dbReference type="Proteomes" id="UP000198660">
    <property type="component" value="Unassembled WGS sequence"/>
</dbReference>
<sequence>MFDLEEGKPLSEGLHEDFDGEINPDLESQPEALSKRSFDQRNKWKDLI</sequence>